<name>A0A918ZDU1_9ACTN</name>
<keyword evidence="3" id="KW-1185">Reference proteome</keyword>
<comment type="caution">
    <text evidence="2">The sequence shown here is derived from an EMBL/GenBank/DDBJ whole genome shotgun (WGS) entry which is preliminary data.</text>
</comment>
<reference evidence="2" key="2">
    <citation type="submission" date="2020-09" db="EMBL/GenBank/DDBJ databases">
        <authorList>
            <person name="Sun Q."/>
            <person name="Ohkuma M."/>
        </authorList>
    </citation>
    <scope>NUCLEOTIDE SEQUENCE</scope>
    <source>
        <strain evidence="2">JCM 4784</strain>
    </source>
</reference>
<feature type="compositionally biased region" description="Gly residues" evidence="1">
    <location>
        <begin position="52"/>
        <end position="65"/>
    </location>
</feature>
<organism evidence="2 3">
    <name type="scientific">Streptomyces longispororuber</name>
    <dbReference type="NCBI Taxonomy" id="68230"/>
    <lineage>
        <taxon>Bacteria</taxon>
        <taxon>Bacillati</taxon>
        <taxon>Actinomycetota</taxon>
        <taxon>Actinomycetes</taxon>
        <taxon>Kitasatosporales</taxon>
        <taxon>Streptomycetaceae</taxon>
        <taxon>Streptomyces</taxon>
    </lineage>
</organism>
<reference evidence="2" key="1">
    <citation type="journal article" date="2014" name="Int. J. Syst. Evol. Microbiol.">
        <title>Complete genome sequence of Corynebacterium casei LMG S-19264T (=DSM 44701T), isolated from a smear-ripened cheese.</title>
        <authorList>
            <consortium name="US DOE Joint Genome Institute (JGI-PGF)"/>
            <person name="Walter F."/>
            <person name="Albersmeier A."/>
            <person name="Kalinowski J."/>
            <person name="Ruckert C."/>
        </authorList>
    </citation>
    <scope>NUCLEOTIDE SEQUENCE</scope>
    <source>
        <strain evidence="2">JCM 4784</strain>
    </source>
</reference>
<dbReference type="AlphaFoldDB" id="A0A918ZDU1"/>
<dbReference type="EMBL" id="BNBT01000013">
    <property type="protein sequence ID" value="GHE46191.1"/>
    <property type="molecule type" value="Genomic_DNA"/>
</dbReference>
<proteinExistence type="predicted"/>
<sequence>MPPRLPAQPRSHTRTGARSRQWDAGATMTRPYAPKRGASPLRGEAVTRRGGAVDGAGPAGQAGGEGRPDPIAPPRQSETRPSPLAPRAGARPSNSRGREARLYTNSR</sequence>
<gene>
    <name evidence="2" type="ORF">GCM10018785_14940</name>
</gene>
<protein>
    <submittedName>
        <fullName evidence="2">Uncharacterized protein</fullName>
    </submittedName>
</protein>
<evidence type="ECO:0000256" key="1">
    <source>
        <dbReference type="SAM" id="MobiDB-lite"/>
    </source>
</evidence>
<evidence type="ECO:0000313" key="2">
    <source>
        <dbReference type="EMBL" id="GHE46191.1"/>
    </source>
</evidence>
<dbReference type="Proteomes" id="UP000608024">
    <property type="component" value="Unassembled WGS sequence"/>
</dbReference>
<evidence type="ECO:0000313" key="3">
    <source>
        <dbReference type="Proteomes" id="UP000608024"/>
    </source>
</evidence>
<feature type="region of interest" description="Disordered" evidence="1">
    <location>
        <begin position="1"/>
        <end position="107"/>
    </location>
</feature>
<accession>A0A918ZDU1</accession>